<comment type="similarity">
    <text evidence="1">Belongs to the GMC oxidoreductase family.</text>
</comment>
<dbReference type="Pfam" id="PF00732">
    <property type="entry name" value="GMC_oxred_N"/>
    <property type="match status" value="1"/>
</dbReference>
<dbReference type="EMBL" id="JBEDNZ010000025">
    <property type="protein sequence ID" value="KAL0810867.1"/>
    <property type="molecule type" value="Genomic_DNA"/>
</dbReference>
<evidence type="ECO:0000256" key="1">
    <source>
        <dbReference type="ARBA" id="ARBA00010790"/>
    </source>
</evidence>
<accession>A0ABD0SAN5</accession>
<comment type="caution">
    <text evidence="3">The sequence shown here is derived from an EMBL/GenBank/DDBJ whole genome shotgun (WGS) entry which is preliminary data.</text>
</comment>
<dbReference type="PANTHER" id="PTHR11552:SF154">
    <property type="entry name" value="FI04917P"/>
    <property type="match status" value="1"/>
</dbReference>
<dbReference type="SUPFAM" id="SSF51905">
    <property type="entry name" value="FAD/NAD(P)-binding domain"/>
    <property type="match status" value="1"/>
</dbReference>
<dbReference type="Proteomes" id="UP001549921">
    <property type="component" value="Unassembled WGS sequence"/>
</dbReference>
<dbReference type="InterPro" id="IPR012132">
    <property type="entry name" value="GMC_OxRdtase"/>
</dbReference>
<dbReference type="PANTHER" id="PTHR11552">
    <property type="entry name" value="GLUCOSE-METHANOL-CHOLINE GMC OXIDOREDUCTASE"/>
    <property type="match status" value="1"/>
</dbReference>
<proteinExistence type="inferred from homology"/>
<evidence type="ECO:0000313" key="3">
    <source>
        <dbReference type="EMBL" id="KAL0810867.1"/>
    </source>
</evidence>
<evidence type="ECO:0000259" key="2">
    <source>
        <dbReference type="PROSITE" id="PS00624"/>
    </source>
</evidence>
<gene>
    <name evidence="3" type="ORF">ABMA28_010171</name>
</gene>
<reference evidence="3 4" key="1">
    <citation type="submission" date="2024-06" db="EMBL/GenBank/DDBJ databases">
        <title>A chromosome-level genome assembly of beet webworm, Loxostege sticticalis.</title>
        <authorList>
            <person name="Zhang Y."/>
        </authorList>
    </citation>
    <scope>NUCLEOTIDE SEQUENCE [LARGE SCALE GENOMIC DNA]</scope>
    <source>
        <strain evidence="3">AQ028</strain>
        <tissue evidence="3">Male pupae</tissue>
    </source>
</reference>
<protein>
    <recommendedName>
        <fullName evidence="2">Glucose-methanol-choline oxidoreductase N-terminal domain-containing protein</fullName>
    </recommendedName>
</protein>
<dbReference type="PROSITE" id="PS00624">
    <property type="entry name" value="GMC_OXRED_2"/>
    <property type="match status" value="1"/>
</dbReference>
<evidence type="ECO:0000313" key="4">
    <source>
        <dbReference type="Proteomes" id="UP001549921"/>
    </source>
</evidence>
<dbReference type="Pfam" id="PF05199">
    <property type="entry name" value="GMC_oxred_C"/>
    <property type="match status" value="1"/>
</dbReference>
<dbReference type="InterPro" id="IPR036188">
    <property type="entry name" value="FAD/NAD-bd_sf"/>
</dbReference>
<dbReference type="Gene3D" id="3.50.50.60">
    <property type="entry name" value="FAD/NAD(P)-binding domain"/>
    <property type="match status" value="1"/>
</dbReference>
<dbReference type="InterPro" id="IPR007867">
    <property type="entry name" value="GMC_OxRtase_C"/>
</dbReference>
<dbReference type="SUPFAM" id="SSF54373">
    <property type="entry name" value="FAD-linked reductases, C-terminal domain"/>
    <property type="match status" value="1"/>
</dbReference>
<dbReference type="InterPro" id="IPR000172">
    <property type="entry name" value="GMC_OxRdtase_N"/>
</dbReference>
<sequence length="775" mass="86677">MTSQWVPPNIAPICHEQQAPLTPCSQTGFMFLTLLAQLFGNSIDSIPTNPYPKPYQSSFSVSDFVPQLSSPLTDPGFLSPTGSTQHLPLGPTVPLNQAVGPNVPRLGPILDGNSEVNHKMQFHSYGPKGSHGYSESSFYLKPDQQEFGSEYRDYYPKSRPIFEYNFGRKSDYFDAEAADSKKVTVAAEDTTTEKTVTDKSKNKTRRKRQAPEVYDFIIVGAGSAGCVIANRLSEVKKWKILLLEAGPEEPDVTSVPALAPALGRSSIDWMYRTQPEELTCRAQRERRCSWIRGKTMGGSSAVNYLVYIRGNKRDYDTWAELGNHGWSYLEVLPYFKKAENNRDIEAKDKFYHSVGGPLNVERYPYFDVNTMMIVQGFKETGLPITDLNGKQQIGVDMVQSTSSHGRRFSANVAYIRPIRHHRPNLHIITNAFATRILIDGYTKVAYGVEYFKDGVRYIAEAKKEVISSGGSLNSPKLLMLSGIGPAQHLASLNIPVIADLNVGHNLQDHVTTDALILGLSNKTSTMVSPEQLYHELYDYHAQYPHKHGPLSSTNTLSATAFIKTKFAPENAPDIQFHFDGRNVREFYSDPTTSMATYIFPLSFYDGLAARPLLLTPKSRGFLLLNQTDPVFGPPLIYPRFFTVKEDLDVLIEGLRYAISLEDTEAFKLSGAEYVKIPVEACIGYPWGSYDYLACLLMSYTSTIYHPVGTCKMGPKWDKDAVVDPRLRVHGFKNLRVIDASIMPNIVRGNTNAPTIMIAEKASDMIKEDWLLPPYL</sequence>
<organism evidence="3 4">
    <name type="scientific">Loxostege sticticalis</name>
    <name type="common">Beet webworm moth</name>
    <dbReference type="NCBI Taxonomy" id="481309"/>
    <lineage>
        <taxon>Eukaryota</taxon>
        <taxon>Metazoa</taxon>
        <taxon>Ecdysozoa</taxon>
        <taxon>Arthropoda</taxon>
        <taxon>Hexapoda</taxon>
        <taxon>Insecta</taxon>
        <taxon>Pterygota</taxon>
        <taxon>Neoptera</taxon>
        <taxon>Endopterygota</taxon>
        <taxon>Lepidoptera</taxon>
        <taxon>Glossata</taxon>
        <taxon>Ditrysia</taxon>
        <taxon>Pyraloidea</taxon>
        <taxon>Crambidae</taxon>
        <taxon>Pyraustinae</taxon>
        <taxon>Loxostege</taxon>
    </lineage>
</organism>
<dbReference type="Gene3D" id="3.30.560.10">
    <property type="entry name" value="Glucose Oxidase, domain 3"/>
    <property type="match status" value="1"/>
</dbReference>
<name>A0ABD0SAN5_LOXSC</name>
<dbReference type="AlphaFoldDB" id="A0ABD0SAN5"/>
<feature type="domain" description="Glucose-methanol-choline oxidoreductase N-terminal" evidence="2">
    <location>
        <begin position="470"/>
        <end position="484"/>
    </location>
</feature>